<dbReference type="RefSeq" id="WP_344474062.1">
    <property type="nucleotide sequence ID" value="NZ_BAAAQX010000005.1"/>
</dbReference>
<evidence type="ECO:0000313" key="2">
    <source>
        <dbReference type="EMBL" id="GAA2207166.1"/>
    </source>
</evidence>
<reference evidence="2 3" key="1">
    <citation type="journal article" date="2019" name="Int. J. Syst. Evol. Microbiol.">
        <title>The Global Catalogue of Microorganisms (GCM) 10K type strain sequencing project: providing services to taxonomists for standard genome sequencing and annotation.</title>
        <authorList>
            <consortium name="The Broad Institute Genomics Platform"/>
            <consortium name="The Broad Institute Genome Sequencing Center for Infectious Disease"/>
            <person name="Wu L."/>
            <person name="Ma J."/>
        </authorList>
    </citation>
    <scope>NUCLEOTIDE SEQUENCE [LARGE SCALE GENOMIC DNA]</scope>
    <source>
        <strain evidence="2 3">JCM 16114</strain>
    </source>
</reference>
<protein>
    <submittedName>
        <fullName evidence="2">Uncharacterized protein</fullName>
    </submittedName>
</protein>
<evidence type="ECO:0000313" key="3">
    <source>
        <dbReference type="Proteomes" id="UP001499843"/>
    </source>
</evidence>
<dbReference type="Proteomes" id="UP001499843">
    <property type="component" value="Unassembled WGS sequence"/>
</dbReference>
<evidence type="ECO:0000256" key="1">
    <source>
        <dbReference type="SAM" id="MobiDB-lite"/>
    </source>
</evidence>
<proteinExistence type="predicted"/>
<comment type="caution">
    <text evidence="2">The sequence shown here is derived from an EMBL/GenBank/DDBJ whole genome shotgun (WGS) entry which is preliminary data.</text>
</comment>
<organism evidence="2 3">
    <name type="scientific">Nonomuraea monospora</name>
    <dbReference type="NCBI Taxonomy" id="568818"/>
    <lineage>
        <taxon>Bacteria</taxon>
        <taxon>Bacillati</taxon>
        <taxon>Actinomycetota</taxon>
        <taxon>Actinomycetes</taxon>
        <taxon>Streptosporangiales</taxon>
        <taxon>Streptosporangiaceae</taxon>
        <taxon>Nonomuraea</taxon>
    </lineage>
</organism>
<dbReference type="EMBL" id="BAAAQX010000005">
    <property type="protein sequence ID" value="GAA2207166.1"/>
    <property type="molecule type" value="Genomic_DNA"/>
</dbReference>
<feature type="region of interest" description="Disordered" evidence="1">
    <location>
        <begin position="55"/>
        <end position="77"/>
    </location>
</feature>
<gene>
    <name evidence="2" type="ORF">GCM10009850_026240</name>
</gene>
<accession>A0ABN3CDM7</accession>
<sequence>MRRAQKLTDLSTRMDAETAEPVVTVVTRYAPEFLLQIQVGEPALAGVLKQWHAETPQQKKSAIPAQDAAAPPEVDRYASPGASYRAGDVVLCTDADGKLPATPQLAVFLTDVASIQPEAPVVGHVDDLATLRRVAEVVAKQPAADELLTTQVTTTLVVL</sequence>
<keyword evidence="3" id="KW-1185">Reference proteome</keyword>
<name>A0ABN3CDM7_9ACTN</name>